<reference evidence="1 2" key="1">
    <citation type="submission" date="2021-06" db="EMBL/GenBank/DDBJ databases">
        <authorList>
            <person name="Palmer J.M."/>
        </authorList>
    </citation>
    <scope>NUCLEOTIDE SEQUENCE [LARGE SCALE GENOMIC DNA]</scope>
    <source>
        <strain evidence="1 2">MEX-2019</strain>
        <tissue evidence="1">Muscle</tissue>
    </source>
</reference>
<evidence type="ECO:0000313" key="2">
    <source>
        <dbReference type="Proteomes" id="UP001311232"/>
    </source>
</evidence>
<sequence length="168" mass="18608">MREHLVIMSPKQMHLVSDQNSQSASFPVGGTAHVLGMSPHYLQHRRSKPRSFLHRQSVQGRDLSPTIQTREHVFILPSPAHPNTQEPSGRRGGPSIAACLCQERLCNVQPSRAAQAHFVADVRVRALWPTTTSEAACLWQVYNLINDVGFICSDIFGVDAGRCIAFIV</sequence>
<protein>
    <submittedName>
        <fullName evidence="1">Uncharacterized protein</fullName>
    </submittedName>
</protein>
<dbReference type="EMBL" id="JAHHUM010002166">
    <property type="protein sequence ID" value="KAK5605756.1"/>
    <property type="molecule type" value="Genomic_DNA"/>
</dbReference>
<gene>
    <name evidence="1" type="ORF">CRENBAI_006565</name>
</gene>
<comment type="caution">
    <text evidence="1">The sequence shown here is derived from an EMBL/GenBank/DDBJ whole genome shotgun (WGS) entry which is preliminary data.</text>
</comment>
<name>A0AAV9R7G0_9TELE</name>
<dbReference type="Proteomes" id="UP001311232">
    <property type="component" value="Unassembled WGS sequence"/>
</dbReference>
<proteinExistence type="predicted"/>
<keyword evidence="2" id="KW-1185">Reference proteome</keyword>
<organism evidence="1 2">
    <name type="scientific">Crenichthys baileyi</name>
    <name type="common">White River springfish</name>
    <dbReference type="NCBI Taxonomy" id="28760"/>
    <lineage>
        <taxon>Eukaryota</taxon>
        <taxon>Metazoa</taxon>
        <taxon>Chordata</taxon>
        <taxon>Craniata</taxon>
        <taxon>Vertebrata</taxon>
        <taxon>Euteleostomi</taxon>
        <taxon>Actinopterygii</taxon>
        <taxon>Neopterygii</taxon>
        <taxon>Teleostei</taxon>
        <taxon>Neoteleostei</taxon>
        <taxon>Acanthomorphata</taxon>
        <taxon>Ovalentaria</taxon>
        <taxon>Atherinomorphae</taxon>
        <taxon>Cyprinodontiformes</taxon>
        <taxon>Goodeidae</taxon>
        <taxon>Crenichthys</taxon>
    </lineage>
</organism>
<evidence type="ECO:0000313" key="1">
    <source>
        <dbReference type="EMBL" id="KAK5605756.1"/>
    </source>
</evidence>
<dbReference type="AlphaFoldDB" id="A0AAV9R7G0"/>
<accession>A0AAV9R7G0</accession>